<protein>
    <submittedName>
        <fullName evidence="1">Uncharacterized protein</fullName>
    </submittedName>
</protein>
<keyword evidence="2" id="KW-1185">Reference proteome</keyword>
<name>A0ABS3XMQ9_9ACTN</name>
<sequence length="137" mass="15790">MPHMVIDRTYWPMGFDGWLVKVASVGDPNEGTGTVLLEVEVPREGRRPWEPRSDRWVFEVPAGQLDEAQALYPPGGKSESGELGKARNAVQYRRVTVEFGPSYLTQSRHVWLRRLFRRPIELSDVKWVEFGNLYEDS</sequence>
<evidence type="ECO:0000313" key="1">
    <source>
        <dbReference type="EMBL" id="MBO8196692.1"/>
    </source>
</evidence>
<evidence type="ECO:0000313" key="2">
    <source>
        <dbReference type="Proteomes" id="UP001519064"/>
    </source>
</evidence>
<reference evidence="1 2" key="1">
    <citation type="submission" date="2020-11" db="EMBL/GenBank/DDBJ databases">
        <title>Streptomyces spirodelae sp. nov., isolated from duckweed.</title>
        <authorList>
            <person name="Saimee Y."/>
            <person name="Duangmal K."/>
        </authorList>
    </citation>
    <scope>NUCLEOTIDE SEQUENCE [LARGE SCALE GENOMIC DNA]</scope>
    <source>
        <strain evidence="1 2">S16-07</strain>
    </source>
</reference>
<dbReference type="EMBL" id="JADKMA010000398">
    <property type="protein sequence ID" value="MBO8196692.1"/>
    <property type="molecule type" value="Genomic_DNA"/>
</dbReference>
<comment type="caution">
    <text evidence="1">The sequence shown here is derived from an EMBL/GenBank/DDBJ whole genome shotgun (WGS) entry which is preliminary data.</text>
</comment>
<organism evidence="1 2">
    <name type="scientific">Streptomyces oryzae</name>
    <dbReference type="NCBI Taxonomy" id="1434886"/>
    <lineage>
        <taxon>Bacteria</taxon>
        <taxon>Bacillati</taxon>
        <taxon>Actinomycetota</taxon>
        <taxon>Actinomycetes</taxon>
        <taxon>Kitasatosporales</taxon>
        <taxon>Streptomycetaceae</taxon>
        <taxon>Streptomyces</taxon>
    </lineage>
</organism>
<gene>
    <name evidence="1" type="ORF">ITI46_34445</name>
</gene>
<accession>A0ABS3XMQ9</accession>
<dbReference type="Proteomes" id="UP001519064">
    <property type="component" value="Unassembled WGS sequence"/>
</dbReference>
<dbReference type="RefSeq" id="WP_209243973.1">
    <property type="nucleotide sequence ID" value="NZ_JADKMA010000398.1"/>
</dbReference>
<proteinExistence type="predicted"/>